<dbReference type="HOGENOM" id="CLU_026305_6_0_1"/>
<dbReference type="OMA" id="FYECLAR"/>
<dbReference type="STRING" id="1173701.A0A066Y2A7"/>
<feature type="compositionally biased region" description="Low complexity" evidence="1">
    <location>
        <begin position="358"/>
        <end position="370"/>
    </location>
</feature>
<feature type="region of interest" description="Disordered" evidence="1">
    <location>
        <begin position="303"/>
        <end position="389"/>
    </location>
</feature>
<evidence type="ECO:0000259" key="2">
    <source>
        <dbReference type="Pfam" id="PF24476"/>
    </source>
</evidence>
<dbReference type="PANTHER" id="PTHR35186">
    <property type="entry name" value="ANK_REP_REGION DOMAIN-CONTAINING PROTEIN"/>
    <property type="match status" value="1"/>
</dbReference>
<gene>
    <name evidence="3" type="ORF">CSUB01_00038</name>
</gene>
<comment type="caution">
    <text evidence="3">The sequence shown here is derived from an EMBL/GenBank/DDBJ whole genome shotgun (WGS) entry which is preliminary data.</text>
</comment>
<feature type="compositionally biased region" description="Polar residues" evidence="1">
    <location>
        <begin position="303"/>
        <end position="314"/>
    </location>
</feature>
<dbReference type="Pfam" id="PF24476">
    <property type="entry name" value="DUF7580"/>
    <property type="match status" value="1"/>
</dbReference>
<feature type="compositionally biased region" description="Basic and acidic residues" evidence="1">
    <location>
        <begin position="315"/>
        <end position="336"/>
    </location>
</feature>
<protein>
    <recommendedName>
        <fullName evidence="2">DUF7580 domain-containing protein</fullName>
    </recommendedName>
</protein>
<sequence>MSGFEIAGVVLGAFPILCDTAKDLATVFKKTKSWWQFETSFENFVSAIATQEIAYIQVLERLLDPLGITNGEYDGLLKDPRSTLWQEPHIQEELRHCLPQNKFPWFMWNLSELNSAIEGLQSLLPIDKARQCCIAVYYLDSTNIESELYRLQTSFSSEKDRLLKRITDINDDLHQFFDRGSTVTRPTTTKSTIPFRDLHHQAVTFYECLARCWKCCCSVAHTVGITTHPAIKKPSRAAEHGYYNVLFEAEANPWQLRLQVETFKTVECIAALDPAPAAPIIKVDAAIELKSQMLVRNQLKSASSAASENSTQDATEVHTQELGEQVEKASTSEKRGQYSGTQELDRLSVALQSQNGLSRSPSSVSSTTVRFVEAETQPSSAQADEGRNREVKSLCEFVTGADTPHDDKGSMLPLDEGRRVILKPEPSDQSTIKAATTQSIDRFLQTTKVRHIRLSVGLSFDLTLLSLATSSWIPTQPSKDDVFLVCCEPGGKMPKRLGPYFLRTSRDICSSPAPGSPDSNRTWDAKASLLLLGVVLLELFHGQTLEQQASWAESLDDDGQPNENTRFCGAFLWVCRAEESLKEHFGRELGGALSEAIRKCICFDFGRDDDRGDLRLAEMVYKEVVVPLEKCCPQM</sequence>
<evidence type="ECO:0000313" key="3">
    <source>
        <dbReference type="EMBL" id="KDN72355.1"/>
    </source>
</evidence>
<dbReference type="PANTHER" id="PTHR35186:SF4">
    <property type="entry name" value="PRION-INHIBITION AND PROPAGATION HELO DOMAIN-CONTAINING PROTEIN"/>
    <property type="match status" value="1"/>
</dbReference>
<organism evidence="3 4">
    <name type="scientific">Colletotrichum sublineola</name>
    <name type="common">Sorghum anthracnose fungus</name>
    <dbReference type="NCBI Taxonomy" id="1173701"/>
    <lineage>
        <taxon>Eukaryota</taxon>
        <taxon>Fungi</taxon>
        <taxon>Dikarya</taxon>
        <taxon>Ascomycota</taxon>
        <taxon>Pezizomycotina</taxon>
        <taxon>Sordariomycetes</taxon>
        <taxon>Hypocreomycetidae</taxon>
        <taxon>Glomerellales</taxon>
        <taxon>Glomerellaceae</taxon>
        <taxon>Colletotrichum</taxon>
        <taxon>Colletotrichum graminicola species complex</taxon>
    </lineage>
</organism>
<dbReference type="eggNOG" id="ENOG502SK8M">
    <property type="taxonomic scope" value="Eukaryota"/>
</dbReference>
<name>A0A066Y2A7_COLSU</name>
<keyword evidence="4" id="KW-1185">Reference proteome</keyword>
<accession>A0A066Y2A7</accession>
<evidence type="ECO:0000313" key="4">
    <source>
        <dbReference type="Proteomes" id="UP000027238"/>
    </source>
</evidence>
<dbReference type="OrthoDB" id="3565018at2759"/>
<dbReference type="EMBL" id="JMSE01000001">
    <property type="protein sequence ID" value="KDN72355.1"/>
    <property type="molecule type" value="Genomic_DNA"/>
</dbReference>
<evidence type="ECO:0000256" key="1">
    <source>
        <dbReference type="SAM" id="MobiDB-lite"/>
    </source>
</evidence>
<feature type="domain" description="DUF7580" evidence="2">
    <location>
        <begin position="379"/>
        <end position="630"/>
    </location>
</feature>
<reference evidence="4" key="1">
    <citation type="journal article" date="2014" name="Genome Announc.">
        <title>Draft genome sequence of Colletotrichum sublineola, a destructive pathogen of cultivated sorghum.</title>
        <authorList>
            <person name="Baroncelli R."/>
            <person name="Sanz-Martin J.M."/>
            <person name="Rech G.E."/>
            <person name="Sukno S.A."/>
            <person name="Thon M.R."/>
        </authorList>
    </citation>
    <scope>NUCLEOTIDE SEQUENCE [LARGE SCALE GENOMIC DNA]</scope>
    <source>
        <strain evidence="4">TX430BB</strain>
    </source>
</reference>
<dbReference type="AlphaFoldDB" id="A0A066Y2A7"/>
<dbReference type="Proteomes" id="UP000027238">
    <property type="component" value="Unassembled WGS sequence"/>
</dbReference>
<dbReference type="InterPro" id="IPR056002">
    <property type="entry name" value="DUF7580"/>
</dbReference>
<proteinExistence type="predicted"/>